<protein>
    <submittedName>
        <fullName evidence="1">Uncharacterized protein</fullName>
    </submittedName>
</protein>
<sequence>MHHYHELEIPGRFDPLALVAALSDSDLFSSHVVYERDNQWWFAGAVFGEVVVEPTVVRSSCQGRQTAVERSPHPLRQVGDLLATFPLADWHAYGWVCFEFAYALAGGPRVAEGRPLLHVMVPRTEIWLRTDHVLIRGTDDLVIGSVRDLITGFA</sequence>
<dbReference type="AlphaFoldDB" id="A0A1C3NSQ3"/>
<name>A0A1C3NSQ3_9ACTN</name>
<dbReference type="Proteomes" id="UP000199013">
    <property type="component" value="Unassembled WGS sequence"/>
</dbReference>
<accession>A0A1C3NSQ3</accession>
<organism evidence="1 2">
    <name type="scientific">Candidatus Protofrankia californiensis</name>
    <dbReference type="NCBI Taxonomy" id="1839754"/>
    <lineage>
        <taxon>Bacteria</taxon>
        <taxon>Bacillati</taxon>
        <taxon>Actinomycetota</taxon>
        <taxon>Actinomycetes</taxon>
        <taxon>Frankiales</taxon>
        <taxon>Frankiaceae</taxon>
        <taxon>Protofrankia</taxon>
    </lineage>
</organism>
<reference evidence="2" key="1">
    <citation type="submission" date="2016-02" db="EMBL/GenBank/DDBJ databases">
        <authorList>
            <person name="Wibberg D."/>
        </authorList>
    </citation>
    <scope>NUCLEOTIDE SEQUENCE [LARGE SCALE GENOMIC DNA]</scope>
</reference>
<dbReference type="InterPro" id="IPR005801">
    <property type="entry name" value="ADC_synthase"/>
</dbReference>
<keyword evidence="2" id="KW-1185">Reference proteome</keyword>
<evidence type="ECO:0000313" key="1">
    <source>
        <dbReference type="EMBL" id="SBW16989.1"/>
    </source>
</evidence>
<dbReference type="Gene3D" id="3.60.120.10">
    <property type="entry name" value="Anthranilate synthase"/>
    <property type="match status" value="1"/>
</dbReference>
<proteinExistence type="predicted"/>
<evidence type="ECO:0000313" key="2">
    <source>
        <dbReference type="Proteomes" id="UP000199013"/>
    </source>
</evidence>
<dbReference type="SUPFAM" id="SSF56322">
    <property type="entry name" value="ADC synthase"/>
    <property type="match status" value="1"/>
</dbReference>
<dbReference type="EMBL" id="FLUV01000005">
    <property type="protein sequence ID" value="SBW16989.1"/>
    <property type="molecule type" value="Genomic_DNA"/>
</dbReference>
<gene>
    <name evidence="1" type="ORF">FDG2_0016</name>
</gene>